<sequence length="202" mass="22535">MIVTGEIEQIKSSVGNKPVIFMKAGKKTVLSTVNAAFKNPDEDIDKIVNLEKGQKLVLLCIGEGVVLSSPVVGNCEFTDNYQEEYKQRIDESINAFINGKPTGNSIAIYSITAGYLLSLEDPTYVDKCNKNGCKIDKKVNGKIKKIFSSLTIKKEEYSKLKPKDKALTDKYKKEVWDLFAELKLIDPNTGALLIDDFELSTW</sequence>
<evidence type="ECO:0000313" key="1">
    <source>
        <dbReference type="EMBL" id="SFP73191.1"/>
    </source>
</evidence>
<evidence type="ECO:0000313" key="2">
    <source>
        <dbReference type="Proteomes" id="UP000243745"/>
    </source>
</evidence>
<organism evidence="1 2">
    <name type="scientific">Ruminobacter amylophilus</name>
    <dbReference type="NCBI Taxonomy" id="867"/>
    <lineage>
        <taxon>Bacteria</taxon>
        <taxon>Pseudomonadati</taxon>
        <taxon>Pseudomonadota</taxon>
        <taxon>Gammaproteobacteria</taxon>
        <taxon>Aeromonadales</taxon>
        <taxon>Succinivibrionaceae</taxon>
        <taxon>Ruminobacter</taxon>
    </lineage>
</organism>
<gene>
    <name evidence="1" type="ORF">SAMN02910344_02171</name>
</gene>
<name>A0A662ZJX7_9GAMM</name>
<proteinExistence type="predicted"/>
<dbReference type="AlphaFoldDB" id="A0A662ZJX7"/>
<reference evidence="1 2" key="1">
    <citation type="submission" date="2016-10" db="EMBL/GenBank/DDBJ databases">
        <authorList>
            <person name="Varghese N."/>
            <person name="Submissions S."/>
        </authorList>
    </citation>
    <scope>NUCLEOTIDE SEQUENCE [LARGE SCALE GENOMIC DNA]</scope>
    <source>
        <strain evidence="1 2">DSM 1361</strain>
    </source>
</reference>
<dbReference type="Proteomes" id="UP000243745">
    <property type="component" value="Unassembled WGS sequence"/>
</dbReference>
<dbReference type="RefSeq" id="WP_093143657.1">
    <property type="nucleotide sequence ID" value="NZ_FOXF01000065.1"/>
</dbReference>
<dbReference type="EMBL" id="FOXF01000065">
    <property type="protein sequence ID" value="SFP73191.1"/>
    <property type="molecule type" value="Genomic_DNA"/>
</dbReference>
<protein>
    <submittedName>
        <fullName evidence="1">Uncharacterized protein</fullName>
    </submittedName>
</protein>
<keyword evidence="2" id="KW-1185">Reference proteome</keyword>
<accession>A0A662ZJX7</accession>